<dbReference type="RefSeq" id="WP_127751159.1">
    <property type="nucleotide sequence ID" value="NZ_CP033220.1"/>
</dbReference>
<gene>
    <name evidence="3" type="ORF">EBB79_22080</name>
</gene>
<dbReference type="Proteomes" id="UP000283063">
    <property type="component" value="Plasmid pW43A"/>
</dbReference>
<feature type="region of interest" description="Disordered" evidence="2">
    <location>
        <begin position="183"/>
        <end position="206"/>
    </location>
</feature>
<keyword evidence="4" id="KW-1185">Reference proteome</keyword>
<evidence type="ECO:0000313" key="4">
    <source>
        <dbReference type="Proteomes" id="UP000283063"/>
    </source>
</evidence>
<organism evidence="3 4">
    <name type="scientific">Parasedimentitalea marina</name>
    <dbReference type="NCBI Taxonomy" id="2483033"/>
    <lineage>
        <taxon>Bacteria</taxon>
        <taxon>Pseudomonadati</taxon>
        <taxon>Pseudomonadota</taxon>
        <taxon>Alphaproteobacteria</taxon>
        <taxon>Rhodobacterales</taxon>
        <taxon>Paracoccaceae</taxon>
        <taxon>Parasedimentitalea</taxon>
    </lineage>
</organism>
<sequence length="217" mass="24572">MQVTESRNALSKQLEQEHGAIQEMERAMEAANTKLQTLAVLDREKVLDTSRGLEQSESEKRQLLGDLGTAQSALKQRKWELEETRTEIAAAKAQIAVLETECKRLKEEPSAEQIARIATLEEKLHQREARCDQMEKELVQREAEKAALLGQLQTRYQELSQLATLLCSEQAEAEKQTENLRAALQSAQDEQSATAQNFGTWRSRPSPSGRIMSMWCM</sequence>
<dbReference type="OrthoDB" id="574053at2"/>
<dbReference type="AlphaFoldDB" id="A0A3T0N9E4"/>
<evidence type="ECO:0000313" key="3">
    <source>
        <dbReference type="EMBL" id="AZV80648.1"/>
    </source>
</evidence>
<keyword evidence="3" id="KW-0614">Plasmid</keyword>
<feature type="compositionally biased region" description="Polar residues" evidence="2">
    <location>
        <begin position="185"/>
        <end position="206"/>
    </location>
</feature>
<reference evidence="3 4" key="1">
    <citation type="submission" date="2018-10" db="EMBL/GenBank/DDBJ databases">
        <title>Parasedimentitalea marina sp. nov., a psychrophilic bacterium isolated from deep seawater of the New Britain Trench.</title>
        <authorList>
            <person name="Cao J."/>
        </authorList>
    </citation>
    <scope>NUCLEOTIDE SEQUENCE [LARGE SCALE GENOMIC DNA]</scope>
    <source>
        <strain evidence="3 4">W43</strain>
        <plasmid evidence="3 4">pW43A</plasmid>
    </source>
</reference>
<geneLocation type="plasmid" evidence="3 4">
    <name>pW43A</name>
</geneLocation>
<protein>
    <submittedName>
        <fullName evidence="3">Uncharacterized protein</fullName>
    </submittedName>
</protein>
<evidence type="ECO:0000256" key="2">
    <source>
        <dbReference type="SAM" id="MobiDB-lite"/>
    </source>
</evidence>
<proteinExistence type="predicted"/>
<feature type="coiled-coil region" evidence="1">
    <location>
        <begin position="7"/>
        <end position="41"/>
    </location>
</feature>
<evidence type="ECO:0000256" key="1">
    <source>
        <dbReference type="SAM" id="Coils"/>
    </source>
</evidence>
<keyword evidence="1" id="KW-0175">Coiled coil</keyword>
<dbReference type="EMBL" id="CP033220">
    <property type="protein sequence ID" value="AZV80648.1"/>
    <property type="molecule type" value="Genomic_DNA"/>
</dbReference>
<accession>A0A3T0N9E4</accession>
<name>A0A3T0N9E4_9RHOB</name>
<dbReference type="KEGG" id="sedi:EBB79_22080"/>